<dbReference type="InterPro" id="IPR004484">
    <property type="entry name" value="CbiA/CobB_synth"/>
</dbReference>
<keyword evidence="6" id="KW-0315">Glutamine amidotransferase</keyword>
<dbReference type="RefSeq" id="WP_216469387.1">
    <property type="nucleotide sequence ID" value="NZ_JAHLQI010000002.1"/>
</dbReference>
<feature type="domain" description="CobQ/CobB/MinD/ParA nucleotide binding" evidence="7">
    <location>
        <begin position="9"/>
        <end position="185"/>
    </location>
</feature>
<evidence type="ECO:0000256" key="4">
    <source>
        <dbReference type="ARBA" id="ARBA00022840"/>
    </source>
</evidence>
<keyword evidence="3" id="KW-0547">Nucleotide-binding</keyword>
<dbReference type="Pfam" id="PF07685">
    <property type="entry name" value="GATase_3"/>
    <property type="match status" value="1"/>
</dbReference>
<proteinExistence type="predicted"/>
<comment type="caution">
    <text evidence="9">The sequence shown here is derived from an EMBL/GenBank/DDBJ whole genome shotgun (WGS) entry which is preliminary data.</text>
</comment>
<evidence type="ECO:0000259" key="8">
    <source>
        <dbReference type="Pfam" id="PF07685"/>
    </source>
</evidence>
<dbReference type="NCBIfam" id="NF002204">
    <property type="entry name" value="PRK01077.1"/>
    <property type="match status" value="1"/>
</dbReference>
<evidence type="ECO:0000313" key="9">
    <source>
        <dbReference type="EMBL" id="MBU5489731.1"/>
    </source>
</evidence>
<evidence type="ECO:0000313" key="10">
    <source>
        <dbReference type="Proteomes" id="UP000783588"/>
    </source>
</evidence>
<dbReference type="Pfam" id="PF01656">
    <property type="entry name" value="CbiA"/>
    <property type="match status" value="1"/>
</dbReference>
<keyword evidence="10" id="KW-1185">Reference proteome</keyword>
<dbReference type="CDD" id="cd05388">
    <property type="entry name" value="CobB_N"/>
    <property type="match status" value="1"/>
</dbReference>
<evidence type="ECO:0000256" key="2">
    <source>
        <dbReference type="ARBA" id="ARBA00022598"/>
    </source>
</evidence>
<accession>A0ABS6ERI8</accession>
<dbReference type="PANTHER" id="PTHR43873:SF1">
    <property type="entry name" value="COBYRINATE A,C-DIAMIDE SYNTHASE"/>
    <property type="match status" value="1"/>
</dbReference>
<dbReference type="EMBL" id="JAHLQI010000002">
    <property type="protein sequence ID" value="MBU5489731.1"/>
    <property type="molecule type" value="Genomic_DNA"/>
</dbReference>
<organism evidence="9 10">
    <name type="scientific">Butyricicoccus intestinisimiae</name>
    <dbReference type="NCBI Taxonomy" id="2841509"/>
    <lineage>
        <taxon>Bacteria</taxon>
        <taxon>Bacillati</taxon>
        <taxon>Bacillota</taxon>
        <taxon>Clostridia</taxon>
        <taxon>Eubacteriales</taxon>
        <taxon>Butyricicoccaceae</taxon>
        <taxon>Butyricicoccus</taxon>
    </lineage>
</organism>
<evidence type="ECO:0000256" key="3">
    <source>
        <dbReference type="ARBA" id="ARBA00022741"/>
    </source>
</evidence>
<reference evidence="9 10" key="1">
    <citation type="submission" date="2021-06" db="EMBL/GenBank/DDBJ databases">
        <authorList>
            <person name="Sun Q."/>
            <person name="Li D."/>
        </authorList>
    </citation>
    <scope>NUCLEOTIDE SEQUENCE [LARGE SCALE GENOMIC DNA]</scope>
    <source>
        <strain evidence="9 10">MSJd-7</strain>
    </source>
</reference>
<dbReference type="PROSITE" id="PS51274">
    <property type="entry name" value="GATASE_COBBQ"/>
    <property type="match status" value="1"/>
</dbReference>
<feature type="domain" description="CobB/CobQ-like glutamine amidotransferase" evidence="8">
    <location>
        <begin position="247"/>
        <end position="430"/>
    </location>
</feature>
<keyword evidence="5" id="KW-0460">Magnesium</keyword>
<evidence type="ECO:0000259" key="7">
    <source>
        <dbReference type="Pfam" id="PF01656"/>
    </source>
</evidence>
<dbReference type="Proteomes" id="UP000783588">
    <property type="component" value="Unassembled WGS sequence"/>
</dbReference>
<dbReference type="InterPro" id="IPR011698">
    <property type="entry name" value="GATase_3"/>
</dbReference>
<name>A0ABS6ERI8_9FIRM</name>
<comment type="cofactor">
    <cofactor evidence="1">
        <name>Mg(2+)</name>
        <dbReference type="ChEBI" id="CHEBI:18420"/>
    </cofactor>
</comment>
<gene>
    <name evidence="9" type="ORF">KQI75_03650</name>
</gene>
<evidence type="ECO:0000256" key="5">
    <source>
        <dbReference type="ARBA" id="ARBA00022842"/>
    </source>
</evidence>
<dbReference type="PANTHER" id="PTHR43873">
    <property type="entry name" value="COBYRINATE A,C-DIAMIDE SYNTHASE"/>
    <property type="match status" value="1"/>
</dbReference>
<dbReference type="CDD" id="cd03130">
    <property type="entry name" value="GATase1_CobB"/>
    <property type="match status" value="1"/>
</dbReference>
<sequence length="451" mass="48393">MSARAPRLVIGGTGSGCGKTTITCALLQAFVEQGLDTAAFKCGPDYIDPMFHSRIIGTRSRNLDAFLCGRDTVPALLQRSAGRDISVIEGVMGYYDGLAGTSSENSTADIARLTQSPTVLVVSAKGMSLTLAALLRGFLQFEQNTVRGVILNGISPRMTDYYAGIVEQNTGLSVFGAMPTDAACAVESRHLGLVTAGEIQNLKQKMQALAHHARDGLQLDALLALARTAPELQEQLPPVPVCGTGLRIGVARDEAFCFDYADSLDVLTRMGAQLVPFSPLHDAHLPEKLDGLYLCGGYPELYAQQLGANRTMLADIRAAIADGMPTIAECGGFLLLHKTLTGVPMADICGGTAQMGSRLKQFGYITLTANSDSLLCRQGETLTAHEFHYAQSTQPGADFSAQKPLRTRGWQCIHASDTLHAGYPHIHFAGNVPAAQRFLHRCQTYHQEAKR</sequence>
<keyword evidence="4" id="KW-0067">ATP-binding</keyword>
<evidence type="ECO:0000256" key="1">
    <source>
        <dbReference type="ARBA" id="ARBA00001946"/>
    </source>
</evidence>
<keyword evidence="2" id="KW-0436">Ligase</keyword>
<dbReference type="NCBIfam" id="TIGR00379">
    <property type="entry name" value="cobB"/>
    <property type="match status" value="1"/>
</dbReference>
<dbReference type="InterPro" id="IPR002586">
    <property type="entry name" value="CobQ/CobB/MinD/ParA_Nub-bd_dom"/>
</dbReference>
<evidence type="ECO:0000256" key="6">
    <source>
        <dbReference type="ARBA" id="ARBA00022962"/>
    </source>
</evidence>
<protein>
    <submittedName>
        <fullName evidence="9">Cobyrinate a,c-diamide synthase</fullName>
    </submittedName>
</protein>